<accession>A0A9P1G8R4</accession>
<evidence type="ECO:0000313" key="4">
    <source>
        <dbReference type="Proteomes" id="UP001152797"/>
    </source>
</evidence>
<keyword evidence="4" id="KW-1185">Reference proteome</keyword>
<sequence>MLRLTWLIAQERSTEILKFAKASCQDDIEDGRSDFQCPEAEVQRVFKEHHFYYPDFYKDDPRVWNAIFDKIATDFGHMEEHGIELDGQGVVTQAEEAMRSSHVERIAVPWIREGSLTRKLFHDAALNGKARFHKYDLWHCFHLGAGKHFLGSGLMLLQSLVPAPNIDQRFAIISAAYAEFCRSNGMTRIIGKIDQYLCGFTLPEPQGTWNKAAVTSNICLFVEDYLSCHQEMTRGHQRLQHFVTLFDQALHRCDFLI</sequence>
<gene>
    <name evidence="1" type="ORF">C1SCF055_LOCUS27830</name>
</gene>
<dbReference type="AlphaFoldDB" id="A0A9P1G8R4"/>
<dbReference type="EMBL" id="CAMXCT010003001">
    <property type="protein sequence ID" value="CAI4001825.1"/>
    <property type="molecule type" value="Genomic_DNA"/>
</dbReference>
<dbReference type="EMBL" id="CAMXCT030003001">
    <property type="protein sequence ID" value="CAL4789137.1"/>
    <property type="molecule type" value="Genomic_DNA"/>
</dbReference>
<proteinExistence type="predicted"/>
<name>A0A9P1G8R4_9DINO</name>
<dbReference type="Proteomes" id="UP001152797">
    <property type="component" value="Unassembled WGS sequence"/>
</dbReference>
<evidence type="ECO:0000313" key="2">
    <source>
        <dbReference type="EMBL" id="CAL1155200.1"/>
    </source>
</evidence>
<evidence type="ECO:0000313" key="3">
    <source>
        <dbReference type="EMBL" id="CAL4789137.1"/>
    </source>
</evidence>
<organism evidence="1">
    <name type="scientific">Cladocopium goreaui</name>
    <dbReference type="NCBI Taxonomy" id="2562237"/>
    <lineage>
        <taxon>Eukaryota</taxon>
        <taxon>Sar</taxon>
        <taxon>Alveolata</taxon>
        <taxon>Dinophyceae</taxon>
        <taxon>Suessiales</taxon>
        <taxon>Symbiodiniaceae</taxon>
        <taxon>Cladocopium</taxon>
    </lineage>
</organism>
<reference evidence="1" key="1">
    <citation type="submission" date="2022-10" db="EMBL/GenBank/DDBJ databases">
        <authorList>
            <person name="Chen Y."/>
            <person name="Dougan E. K."/>
            <person name="Chan C."/>
            <person name="Rhodes N."/>
            <person name="Thang M."/>
        </authorList>
    </citation>
    <scope>NUCLEOTIDE SEQUENCE</scope>
</reference>
<dbReference type="EMBL" id="CAMXCT020003001">
    <property type="protein sequence ID" value="CAL1155200.1"/>
    <property type="molecule type" value="Genomic_DNA"/>
</dbReference>
<comment type="caution">
    <text evidence="1">The sequence shown here is derived from an EMBL/GenBank/DDBJ whole genome shotgun (WGS) entry which is preliminary data.</text>
</comment>
<evidence type="ECO:0000313" key="1">
    <source>
        <dbReference type="EMBL" id="CAI4001825.1"/>
    </source>
</evidence>
<protein>
    <submittedName>
        <fullName evidence="3">EF-hand domain-containing protein</fullName>
    </submittedName>
</protein>
<reference evidence="2" key="2">
    <citation type="submission" date="2024-04" db="EMBL/GenBank/DDBJ databases">
        <authorList>
            <person name="Chen Y."/>
            <person name="Shah S."/>
            <person name="Dougan E. K."/>
            <person name="Thang M."/>
            <person name="Chan C."/>
        </authorList>
    </citation>
    <scope>NUCLEOTIDE SEQUENCE [LARGE SCALE GENOMIC DNA]</scope>
</reference>